<dbReference type="Proteomes" id="UP000694395">
    <property type="component" value="Chromosome 24"/>
</dbReference>
<evidence type="ECO:0000256" key="5">
    <source>
        <dbReference type="ARBA" id="ARBA00022840"/>
    </source>
</evidence>
<dbReference type="GO" id="GO:0004674">
    <property type="term" value="F:protein serine/threonine kinase activity"/>
    <property type="evidence" value="ECO:0007669"/>
    <property type="project" value="UniProtKB-KW"/>
</dbReference>
<feature type="region of interest" description="Disordered" evidence="6">
    <location>
        <begin position="272"/>
        <end position="321"/>
    </location>
</feature>
<dbReference type="GO" id="GO:0005737">
    <property type="term" value="C:cytoplasm"/>
    <property type="evidence" value="ECO:0007669"/>
    <property type="project" value="TreeGrafter"/>
</dbReference>
<reference evidence="8" key="2">
    <citation type="submission" date="2025-08" db="UniProtKB">
        <authorList>
            <consortium name="Ensembl"/>
        </authorList>
    </citation>
    <scope>IDENTIFICATION</scope>
</reference>
<protein>
    <recommendedName>
        <fullName evidence="7">Protein kinase domain-containing protein</fullName>
    </recommendedName>
</protein>
<reference evidence="8" key="1">
    <citation type="submission" date="2020-07" db="EMBL/GenBank/DDBJ databases">
        <title>A long reads based de novo assembly of the rainbow trout Arlee double haploid line genome.</title>
        <authorList>
            <person name="Gao G."/>
            <person name="Palti Y."/>
        </authorList>
    </citation>
    <scope>NUCLEOTIDE SEQUENCE [LARGE SCALE GENOMIC DNA]</scope>
</reference>
<dbReference type="PROSITE" id="PS50011">
    <property type="entry name" value="PROTEIN_KINASE_DOM"/>
    <property type="match status" value="1"/>
</dbReference>
<feature type="compositionally biased region" description="Polar residues" evidence="6">
    <location>
        <begin position="360"/>
        <end position="369"/>
    </location>
</feature>
<dbReference type="AlphaFoldDB" id="A0A8C7RE15"/>
<dbReference type="InterPro" id="IPR008271">
    <property type="entry name" value="Ser/Thr_kinase_AS"/>
</dbReference>
<proteinExistence type="predicted"/>
<evidence type="ECO:0000256" key="3">
    <source>
        <dbReference type="ARBA" id="ARBA00022741"/>
    </source>
</evidence>
<dbReference type="SUPFAM" id="SSF56112">
    <property type="entry name" value="Protein kinase-like (PK-like)"/>
    <property type="match status" value="1"/>
</dbReference>
<evidence type="ECO:0000256" key="2">
    <source>
        <dbReference type="ARBA" id="ARBA00022679"/>
    </source>
</evidence>
<keyword evidence="4" id="KW-0418">Kinase</keyword>
<dbReference type="PANTHER" id="PTHR24058:SF46">
    <property type="entry name" value="HOMEODOMAIN-INTERACTING PROTEIN KINASE 4"/>
    <property type="match status" value="1"/>
</dbReference>
<dbReference type="GeneTree" id="ENSGT00940000161512"/>
<evidence type="ECO:0000313" key="9">
    <source>
        <dbReference type="Proteomes" id="UP000694395"/>
    </source>
</evidence>
<keyword evidence="3" id="KW-0547">Nucleotide-binding</keyword>
<dbReference type="SMART" id="SM00220">
    <property type="entry name" value="S_TKc"/>
    <property type="match status" value="1"/>
</dbReference>
<dbReference type="InterPro" id="IPR050494">
    <property type="entry name" value="Ser_Thr_dual-spec_kinase"/>
</dbReference>
<name>A0A8C7RE15_ONCMY</name>
<dbReference type="InterPro" id="IPR000719">
    <property type="entry name" value="Prot_kinase_dom"/>
</dbReference>
<dbReference type="Gene3D" id="1.10.510.10">
    <property type="entry name" value="Transferase(Phosphotransferase) domain 1"/>
    <property type="match status" value="1"/>
</dbReference>
<dbReference type="GO" id="GO:0005634">
    <property type="term" value="C:nucleus"/>
    <property type="evidence" value="ECO:0007669"/>
    <property type="project" value="TreeGrafter"/>
</dbReference>
<evidence type="ECO:0000313" key="8">
    <source>
        <dbReference type="Ensembl" id="ENSOMYP00000050260.2"/>
    </source>
</evidence>
<evidence type="ECO:0000256" key="1">
    <source>
        <dbReference type="ARBA" id="ARBA00022527"/>
    </source>
</evidence>
<dbReference type="Ensembl" id="ENSOMYT00000054611.2">
    <property type="protein sequence ID" value="ENSOMYP00000050260.2"/>
    <property type="gene ID" value="ENSOMYG00000022815.2"/>
</dbReference>
<feature type="region of interest" description="Disordered" evidence="6">
    <location>
        <begin position="347"/>
        <end position="378"/>
    </location>
</feature>
<evidence type="ECO:0000256" key="4">
    <source>
        <dbReference type="ARBA" id="ARBA00022777"/>
    </source>
</evidence>
<dbReference type="InterPro" id="IPR011009">
    <property type="entry name" value="Kinase-like_dom_sf"/>
</dbReference>
<keyword evidence="2" id="KW-0808">Transferase</keyword>
<organism evidence="8 9">
    <name type="scientific">Oncorhynchus mykiss</name>
    <name type="common">Rainbow trout</name>
    <name type="synonym">Salmo gairdneri</name>
    <dbReference type="NCBI Taxonomy" id="8022"/>
    <lineage>
        <taxon>Eukaryota</taxon>
        <taxon>Metazoa</taxon>
        <taxon>Chordata</taxon>
        <taxon>Craniata</taxon>
        <taxon>Vertebrata</taxon>
        <taxon>Euteleostomi</taxon>
        <taxon>Actinopterygii</taxon>
        <taxon>Neopterygii</taxon>
        <taxon>Teleostei</taxon>
        <taxon>Protacanthopterygii</taxon>
        <taxon>Salmoniformes</taxon>
        <taxon>Salmonidae</taxon>
        <taxon>Salmoninae</taxon>
        <taxon>Oncorhynchus</taxon>
    </lineage>
</organism>
<evidence type="ECO:0000256" key="6">
    <source>
        <dbReference type="SAM" id="MobiDB-lite"/>
    </source>
</evidence>
<dbReference type="GO" id="GO:0005524">
    <property type="term" value="F:ATP binding"/>
    <property type="evidence" value="ECO:0007669"/>
    <property type="project" value="UniProtKB-KW"/>
</dbReference>
<accession>A0A8C7RE15</accession>
<keyword evidence="9" id="KW-1185">Reference proteome</keyword>
<dbReference type="GO" id="GO:0004713">
    <property type="term" value="F:protein tyrosine kinase activity"/>
    <property type="evidence" value="ECO:0007669"/>
    <property type="project" value="TreeGrafter"/>
</dbReference>
<reference evidence="8" key="3">
    <citation type="submission" date="2025-09" db="UniProtKB">
        <authorList>
            <consortium name="Ensembl"/>
        </authorList>
    </citation>
    <scope>IDENTIFICATION</scope>
</reference>
<evidence type="ECO:0000259" key="7">
    <source>
        <dbReference type="PROSITE" id="PS50011"/>
    </source>
</evidence>
<keyword evidence="5" id="KW-0067">ATP-binding</keyword>
<feature type="domain" description="Protein kinase" evidence="7">
    <location>
        <begin position="1"/>
        <end position="229"/>
    </location>
</feature>
<dbReference type="Pfam" id="PF00069">
    <property type="entry name" value="Pkinase"/>
    <property type="match status" value="1"/>
</dbReference>
<feature type="compositionally biased region" description="Polar residues" evidence="6">
    <location>
        <begin position="290"/>
        <end position="318"/>
    </location>
</feature>
<dbReference type="PANTHER" id="PTHR24058">
    <property type="entry name" value="DUAL SPECIFICITY PROTEIN KINASE"/>
    <property type="match status" value="1"/>
</dbReference>
<sequence>MRVFYSETEVYHTLDIVGKGIFRKSKNLYQFQKENGLKSKAVSNICTITCQLIKVLAKLKELTIIYADLKPENIMVVDHCRHPFSIKLIDFGSASIFSEVHFVKEPYIQSRFYRSPEILLGLPFCEKVDMWSLGCVMSELFLGWPLYPGTEGRTLGKQQGSTDRRKYILSSLDQLETMEFTEHDPELRNEDVTAEVVNRRSMVQLLKQMLTLDAHQRILPNAALHHPFISMHHVRMYPDYNRYYEKSAQSCRSHHLNAEGGQRFLYPREKGAHQSCPLGQNPHDHRESYPPSSEGFQGNNGVLSQKTPVPSEPQSSALNEDPMESLCIVDEATIGVWAEEDAQCASHQSSSVKPSGLQAGLQTSESGAFQETELDCTH</sequence>
<dbReference type="PROSITE" id="PS00108">
    <property type="entry name" value="PROTEIN_KINASE_ST"/>
    <property type="match status" value="1"/>
</dbReference>
<keyword evidence="1" id="KW-0723">Serine/threonine-protein kinase</keyword>